<comment type="caution">
    <text evidence="2">The sequence shown here is derived from an EMBL/GenBank/DDBJ whole genome shotgun (WGS) entry which is preliminary data.</text>
</comment>
<accession>A0A0F9QPZ7</accession>
<keyword evidence="1" id="KW-1133">Transmembrane helix</keyword>
<evidence type="ECO:0000256" key="1">
    <source>
        <dbReference type="SAM" id="Phobius"/>
    </source>
</evidence>
<reference evidence="2" key="1">
    <citation type="journal article" date="2015" name="Nature">
        <title>Complex archaea that bridge the gap between prokaryotes and eukaryotes.</title>
        <authorList>
            <person name="Spang A."/>
            <person name="Saw J.H."/>
            <person name="Jorgensen S.L."/>
            <person name="Zaremba-Niedzwiedzka K."/>
            <person name="Martijn J."/>
            <person name="Lind A.E."/>
            <person name="van Eijk R."/>
            <person name="Schleper C."/>
            <person name="Guy L."/>
            <person name="Ettema T.J."/>
        </authorList>
    </citation>
    <scope>NUCLEOTIDE SEQUENCE</scope>
</reference>
<feature type="transmembrane region" description="Helical" evidence="1">
    <location>
        <begin position="7"/>
        <end position="25"/>
    </location>
</feature>
<protein>
    <submittedName>
        <fullName evidence="2">Uncharacterized protein</fullName>
    </submittedName>
</protein>
<evidence type="ECO:0000313" key="2">
    <source>
        <dbReference type="EMBL" id="KKN46255.1"/>
    </source>
</evidence>
<organism evidence="2">
    <name type="scientific">marine sediment metagenome</name>
    <dbReference type="NCBI Taxonomy" id="412755"/>
    <lineage>
        <taxon>unclassified sequences</taxon>
        <taxon>metagenomes</taxon>
        <taxon>ecological metagenomes</taxon>
    </lineage>
</organism>
<dbReference type="AlphaFoldDB" id="A0A0F9QPZ7"/>
<keyword evidence="1" id="KW-0812">Transmembrane</keyword>
<sequence length="86" mass="9414">MRKVLSYISWVILYSFGLFLVYTGYEIDIAIKSIPLPPVSQYTTGPSSLVYLLGLATLVTGFVLSGISIWSVVQLSRKQIKIGGEG</sequence>
<keyword evidence="1" id="KW-0472">Membrane</keyword>
<feature type="transmembrane region" description="Helical" evidence="1">
    <location>
        <begin position="49"/>
        <end position="73"/>
    </location>
</feature>
<name>A0A0F9QPZ7_9ZZZZ</name>
<dbReference type="EMBL" id="LAZR01001339">
    <property type="protein sequence ID" value="KKN46255.1"/>
    <property type="molecule type" value="Genomic_DNA"/>
</dbReference>
<gene>
    <name evidence="2" type="ORF">LCGC14_0674620</name>
</gene>
<proteinExistence type="predicted"/>